<organism evidence="2 3">
    <name type="scientific">Vagococcus silagei</name>
    <dbReference type="NCBI Taxonomy" id="2508885"/>
    <lineage>
        <taxon>Bacteria</taxon>
        <taxon>Bacillati</taxon>
        <taxon>Bacillota</taxon>
        <taxon>Bacilli</taxon>
        <taxon>Lactobacillales</taxon>
        <taxon>Enterococcaceae</taxon>
        <taxon>Vagococcus</taxon>
    </lineage>
</organism>
<evidence type="ECO:0000256" key="1">
    <source>
        <dbReference type="SAM" id="Phobius"/>
    </source>
</evidence>
<reference evidence="2 3" key="1">
    <citation type="submission" date="2019-01" db="EMBL/GenBank/DDBJ databases">
        <title>Vagococcus silagei sp. nov. isolated from brewer's grain.</title>
        <authorList>
            <person name="Guu J.-R."/>
        </authorList>
    </citation>
    <scope>NUCLEOTIDE SEQUENCE [LARGE SCALE GENOMIC DNA]</scope>
    <source>
        <strain evidence="2 3">2B-2</strain>
    </source>
</reference>
<comment type="caution">
    <text evidence="2">The sequence shown here is derived from an EMBL/GenBank/DDBJ whole genome shotgun (WGS) entry which is preliminary data.</text>
</comment>
<name>A0A4S3B7L8_9ENTE</name>
<accession>A0A4S3B7L8</accession>
<feature type="transmembrane region" description="Helical" evidence="1">
    <location>
        <begin position="67"/>
        <end position="89"/>
    </location>
</feature>
<proteinExistence type="predicted"/>
<dbReference type="EMBL" id="SDGV01000010">
    <property type="protein sequence ID" value="THB61656.1"/>
    <property type="molecule type" value="Genomic_DNA"/>
</dbReference>
<dbReference type="RefSeq" id="WP_136136428.1">
    <property type="nucleotide sequence ID" value="NZ_SDGV01000010.1"/>
</dbReference>
<dbReference type="Proteomes" id="UP000310506">
    <property type="component" value="Unassembled WGS sequence"/>
</dbReference>
<dbReference type="AlphaFoldDB" id="A0A4S3B7L8"/>
<keyword evidence="1" id="KW-0472">Membrane</keyword>
<dbReference type="OrthoDB" id="2199323at2"/>
<keyword evidence="3" id="KW-1185">Reference proteome</keyword>
<evidence type="ECO:0000313" key="2">
    <source>
        <dbReference type="EMBL" id="THB61656.1"/>
    </source>
</evidence>
<protein>
    <submittedName>
        <fullName evidence="2">Uncharacterized protein</fullName>
    </submittedName>
</protein>
<gene>
    <name evidence="2" type="ORF">ESZ54_04185</name>
</gene>
<keyword evidence="1" id="KW-1133">Transmembrane helix</keyword>
<sequence>MFPKLKVNPHLKLFRLIGVNGDKYTTKLSDFYEEKKRIYLLSLMICLPPIIVLSGFFYFILRDQFHILLIVLTSLFILGFFIIALPAYLTSQRETAKMEKELFHDIETHLTELANQDFFSKDAKAKRLLNQEFQIAKLQPVKQEHIQQILQNEKLSYTTLYYRHLKTKEIVKKQVVFYEKQPLKPIVLATIFLQDDSKRFLIQVQIPVEFELVNGLVSEQIVYLDKSDYIVNPKILIDQYHFRKLYQSK</sequence>
<keyword evidence="1" id="KW-0812">Transmembrane</keyword>
<evidence type="ECO:0000313" key="3">
    <source>
        <dbReference type="Proteomes" id="UP000310506"/>
    </source>
</evidence>
<feature type="transmembrane region" description="Helical" evidence="1">
    <location>
        <begin position="38"/>
        <end position="61"/>
    </location>
</feature>